<protein>
    <submittedName>
        <fullName evidence="5">HTH-type transcriptional regulator LrpC</fullName>
    </submittedName>
</protein>
<keyword evidence="2" id="KW-0238">DNA-binding</keyword>
<dbReference type="KEGG" id="parq:DSM112329_04101"/>
<dbReference type="CDD" id="cd00090">
    <property type="entry name" value="HTH_ARSR"/>
    <property type="match status" value="1"/>
</dbReference>
<accession>A0AAU7B008</accession>
<dbReference type="AlphaFoldDB" id="A0AAU7B008"/>
<name>A0AAU7B008_9ACTN</name>
<dbReference type="GO" id="GO:0005829">
    <property type="term" value="C:cytosol"/>
    <property type="evidence" value="ECO:0007669"/>
    <property type="project" value="TreeGrafter"/>
</dbReference>
<dbReference type="SMART" id="SM00344">
    <property type="entry name" value="HTH_ASNC"/>
    <property type="match status" value="1"/>
</dbReference>
<evidence type="ECO:0000313" key="5">
    <source>
        <dbReference type="EMBL" id="XAY07220.1"/>
    </source>
</evidence>
<evidence type="ECO:0000259" key="4">
    <source>
        <dbReference type="PROSITE" id="PS50956"/>
    </source>
</evidence>
<sequence length="156" mass="17046">MVTITDDGLLDATNLRVLAELQDDARVSMAELGRRVGLSSPAVAERVRRLESAGVITGYRAQVDPRRIGYGFGVHVRIRPSPRLLADVAQLARDTPEVVECHRVTGDDCYVMTAYVRDVEHLERLIDAFAAFGQTTSAIMQSSPVPRRGIDVDAVG</sequence>
<evidence type="ECO:0000256" key="1">
    <source>
        <dbReference type="ARBA" id="ARBA00023015"/>
    </source>
</evidence>
<dbReference type="InterPro" id="IPR011008">
    <property type="entry name" value="Dimeric_a/b-barrel"/>
</dbReference>
<keyword evidence="3" id="KW-0804">Transcription</keyword>
<evidence type="ECO:0000256" key="3">
    <source>
        <dbReference type="ARBA" id="ARBA00023163"/>
    </source>
</evidence>
<dbReference type="InterPro" id="IPR011991">
    <property type="entry name" value="ArsR-like_HTH"/>
</dbReference>
<evidence type="ECO:0000256" key="2">
    <source>
        <dbReference type="ARBA" id="ARBA00023125"/>
    </source>
</evidence>
<dbReference type="InterPro" id="IPR019885">
    <property type="entry name" value="Tscrpt_reg_HTH_AsnC-type_CS"/>
</dbReference>
<dbReference type="PRINTS" id="PR00033">
    <property type="entry name" value="HTHASNC"/>
</dbReference>
<dbReference type="GO" id="GO:0043565">
    <property type="term" value="F:sequence-specific DNA binding"/>
    <property type="evidence" value="ECO:0007669"/>
    <property type="project" value="InterPro"/>
</dbReference>
<proteinExistence type="predicted"/>
<dbReference type="SUPFAM" id="SSF54909">
    <property type="entry name" value="Dimeric alpha+beta barrel"/>
    <property type="match status" value="1"/>
</dbReference>
<dbReference type="InterPro" id="IPR019887">
    <property type="entry name" value="Tscrpt_reg_AsnC/Lrp_C"/>
</dbReference>
<dbReference type="InterPro" id="IPR036388">
    <property type="entry name" value="WH-like_DNA-bd_sf"/>
</dbReference>
<dbReference type="InterPro" id="IPR000485">
    <property type="entry name" value="AsnC-type_HTH_dom"/>
</dbReference>
<dbReference type="Gene3D" id="1.10.10.10">
    <property type="entry name" value="Winged helix-like DNA-binding domain superfamily/Winged helix DNA-binding domain"/>
    <property type="match status" value="1"/>
</dbReference>
<dbReference type="InterPro" id="IPR036390">
    <property type="entry name" value="WH_DNA-bd_sf"/>
</dbReference>
<organism evidence="5">
    <name type="scientific">Paraconexibacter sp. AEG42_29</name>
    <dbReference type="NCBI Taxonomy" id="2997339"/>
    <lineage>
        <taxon>Bacteria</taxon>
        <taxon>Bacillati</taxon>
        <taxon>Actinomycetota</taxon>
        <taxon>Thermoleophilia</taxon>
        <taxon>Solirubrobacterales</taxon>
        <taxon>Paraconexibacteraceae</taxon>
        <taxon>Paraconexibacter</taxon>
    </lineage>
</organism>
<dbReference type="GO" id="GO:0043200">
    <property type="term" value="P:response to amino acid"/>
    <property type="evidence" value="ECO:0007669"/>
    <property type="project" value="TreeGrafter"/>
</dbReference>
<dbReference type="Pfam" id="PF01037">
    <property type="entry name" value="AsnC_trans_reg"/>
    <property type="match status" value="1"/>
</dbReference>
<dbReference type="PANTHER" id="PTHR30154">
    <property type="entry name" value="LEUCINE-RESPONSIVE REGULATORY PROTEIN"/>
    <property type="match status" value="1"/>
</dbReference>
<feature type="domain" description="HTH asnC-type" evidence="4">
    <location>
        <begin position="10"/>
        <end position="71"/>
    </location>
</feature>
<dbReference type="Pfam" id="PF13412">
    <property type="entry name" value="HTH_24"/>
    <property type="match status" value="1"/>
</dbReference>
<reference evidence="5" key="1">
    <citation type="submission" date="2022-12" db="EMBL/GenBank/DDBJ databases">
        <title>Paraconexibacter alkalitolerans sp. nov. and Baekduia alba sp. nov., isolated from soil and emended description of the genera Paraconexibacter (Chun et al., 2020) and Baekduia (An et al., 2020).</title>
        <authorList>
            <person name="Vieira S."/>
            <person name="Huber K.J."/>
            <person name="Geppert A."/>
            <person name="Wolf J."/>
            <person name="Neumann-Schaal M."/>
            <person name="Muesken M."/>
            <person name="Overmann J."/>
        </authorList>
    </citation>
    <scope>NUCLEOTIDE SEQUENCE</scope>
    <source>
        <strain evidence="5">AEG42_29</strain>
    </source>
</reference>
<gene>
    <name evidence="5" type="primary">lrpC_2</name>
    <name evidence="5" type="ORF">DSM112329_04101</name>
</gene>
<dbReference type="PROSITE" id="PS00519">
    <property type="entry name" value="HTH_ASNC_1"/>
    <property type="match status" value="1"/>
</dbReference>
<dbReference type="Gene3D" id="3.30.70.920">
    <property type="match status" value="1"/>
</dbReference>
<dbReference type="EMBL" id="CP114014">
    <property type="protein sequence ID" value="XAY07220.1"/>
    <property type="molecule type" value="Genomic_DNA"/>
</dbReference>
<dbReference type="RefSeq" id="WP_354698423.1">
    <property type="nucleotide sequence ID" value="NZ_CP114014.1"/>
</dbReference>
<dbReference type="PROSITE" id="PS50956">
    <property type="entry name" value="HTH_ASNC_2"/>
    <property type="match status" value="1"/>
</dbReference>
<keyword evidence="1" id="KW-0805">Transcription regulation</keyword>
<dbReference type="InterPro" id="IPR019888">
    <property type="entry name" value="Tscrpt_reg_AsnC-like"/>
</dbReference>
<dbReference type="FunFam" id="1.10.10.10:FF:000186">
    <property type="entry name" value="AsnC family transcriptional regulator"/>
    <property type="match status" value="1"/>
</dbReference>
<dbReference type="SUPFAM" id="SSF46785">
    <property type="entry name" value="Winged helix' DNA-binding domain"/>
    <property type="match status" value="1"/>
</dbReference>
<dbReference type="PANTHER" id="PTHR30154:SF53">
    <property type="entry name" value="HTH-TYPE TRANSCRIPTIONAL REGULATOR LRPC"/>
    <property type="match status" value="1"/>
</dbReference>